<sequence length="396" mass="43120">MIGVSPKPARTLSLSNADVSEGFGAYVHIPFCRVRCGYCDFNTYTNTDFGAGASVSDYHESLVREIKSSAQYLTGHEERPALTSIFFGGGTPTMLNASQLVAVLDKLREQFGVVDGAEITTEANPETVDRQALQILKDGGFTRVSFGMQSAVPHVLATLERQHTPGQVTKVTHWAREVGLEFSVDLIYGAPGESRADWQASLDTAIALEPGHISAYGLTIEPGTAMGRQVRRGELPDTDPDEQAAKYEMAAATLSAAGYSWYEVSNWAKPGKHSRHNLAYWRNTNWWGYGPGAHSHINGTRFWNVKHPGAYAQHLLAGNLPVADVEHLTDTERREETIMLGVRLSEGIAVPEGTQPRVIAGLIADELIDPATALGGRIVLTLRGRLLADTVIRALW</sequence>
<dbReference type="CDD" id="cd01335">
    <property type="entry name" value="Radical_SAM"/>
    <property type="match status" value="1"/>
</dbReference>
<feature type="domain" description="Radical SAM core" evidence="4">
    <location>
        <begin position="4"/>
        <end position="263"/>
    </location>
</feature>
<keyword evidence="3" id="KW-0408">Iron</keyword>
<accession>A0A1H2LIF0</accession>
<dbReference type="GO" id="GO:0046872">
    <property type="term" value="F:metal ion binding"/>
    <property type="evidence" value="ECO:0007669"/>
    <property type="project" value="UniProtKB-UniRule"/>
</dbReference>
<evidence type="ECO:0000313" key="6">
    <source>
        <dbReference type="Proteomes" id="UP000214355"/>
    </source>
</evidence>
<dbReference type="SUPFAM" id="SSF102114">
    <property type="entry name" value="Radical SAM enzymes"/>
    <property type="match status" value="1"/>
</dbReference>
<dbReference type="EMBL" id="LT629804">
    <property type="protein sequence ID" value="SDU80584.1"/>
    <property type="molecule type" value="Genomic_DNA"/>
</dbReference>
<dbReference type="Pfam" id="PF04055">
    <property type="entry name" value="Radical_SAM"/>
    <property type="match status" value="1"/>
</dbReference>
<keyword evidence="3" id="KW-0349">Heme</keyword>
<name>A0A1H2LIF0_9ACTO</name>
<dbReference type="SMART" id="SM00729">
    <property type="entry name" value="Elp3"/>
    <property type="match status" value="1"/>
</dbReference>
<dbReference type="InterPro" id="IPR004559">
    <property type="entry name" value="HemW-like"/>
</dbReference>
<dbReference type="GO" id="GO:0004109">
    <property type="term" value="F:coproporphyrinogen oxidase activity"/>
    <property type="evidence" value="ECO:0007669"/>
    <property type="project" value="InterPro"/>
</dbReference>
<dbReference type="InterPro" id="IPR023404">
    <property type="entry name" value="rSAM_horseshoe"/>
</dbReference>
<organism evidence="5 6">
    <name type="scientific">Arcanobacterium phocae</name>
    <dbReference type="NCBI Taxonomy" id="131112"/>
    <lineage>
        <taxon>Bacteria</taxon>
        <taxon>Bacillati</taxon>
        <taxon>Actinomycetota</taxon>
        <taxon>Actinomycetes</taxon>
        <taxon>Actinomycetales</taxon>
        <taxon>Actinomycetaceae</taxon>
        <taxon>Arcanobacterium</taxon>
    </lineage>
</organism>
<dbReference type="SFLD" id="SFLDS00029">
    <property type="entry name" value="Radical_SAM"/>
    <property type="match status" value="1"/>
</dbReference>
<evidence type="ECO:0000259" key="4">
    <source>
        <dbReference type="PROSITE" id="PS51918"/>
    </source>
</evidence>
<dbReference type="GO" id="GO:0051539">
    <property type="term" value="F:4 iron, 4 sulfur cluster binding"/>
    <property type="evidence" value="ECO:0007669"/>
    <property type="project" value="UniProtKB-UniRule"/>
</dbReference>
<dbReference type="PROSITE" id="PS51918">
    <property type="entry name" value="RADICAL_SAM"/>
    <property type="match status" value="1"/>
</dbReference>
<keyword evidence="3" id="KW-0949">S-adenosyl-L-methionine</keyword>
<dbReference type="GO" id="GO:0005737">
    <property type="term" value="C:cytoplasm"/>
    <property type="evidence" value="ECO:0007669"/>
    <property type="project" value="UniProtKB-SubCell"/>
</dbReference>
<dbReference type="OrthoDB" id="9808022at2"/>
<dbReference type="InterPro" id="IPR034505">
    <property type="entry name" value="Coproporphyrinogen-III_oxidase"/>
</dbReference>
<dbReference type="AlphaFoldDB" id="A0A1H2LIF0"/>
<dbReference type="InterPro" id="IPR006638">
    <property type="entry name" value="Elp3/MiaA/NifB-like_rSAM"/>
</dbReference>
<dbReference type="Gene3D" id="3.80.30.20">
    <property type="entry name" value="tm_1862 like domain"/>
    <property type="match status" value="1"/>
</dbReference>
<evidence type="ECO:0000256" key="2">
    <source>
        <dbReference type="ARBA" id="ARBA00017228"/>
    </source>
</evidence>
<comment type="function">
    <text evidence="3">Probably acts as a heme chaperone, transferring heme to an unknown acceptor. Binds one molecule of heme per monomer, possibly covalently. Binds 1 [4Fe-4S] cluster. The cluster is coordinated with 3 cysteines and an exchangeable S-adenosyl-L-methionine.</text>
</comment>
<dbReference type="GeneID" id="65344981"/>
<keyword evidence="6" id="KW-1185">Reference proteome</keyword>
<dbReference type="PANTHER" id="PTHR13932">
    <property type="entry name" value="COPROPORPHYRINIGEN III OXIDASE"/>
    <property type="match status" value="1"/>
</dbReference>
<dbReference type="SFLD" id="SFLDG01065">
    <property type="entry name" value="anaerobic_coproporphyrinogen-I"/>
    <property type="match status" value="1"/>
</dbReference>
<keyword evidence="3" id="KW-0143">Chaperone</keyword>
<dbReference type="InterPro" id="IPR058240">
    <property type="entry name" value="rSAM_sf"/>
</dbReference>
<dbReference type="InterPro" id="IPR007197">
    <property type="entry name" value="rSAM"/>
</dbReference>
<dbReference type="SFLD" id="SFLDG01082">
    <property type="entry name" value="B12-binding_domain_containing"/>
    <property type="match status" value="1"/>
</dbReference>
<reference evidence="6" key="1">
    <citation type="submission" date="2016-10" db="EMBL/GenBank/DDBJ databases">
        <authorList>
            <person name="Varghese N."/>
            <person name="Submissions S."/>
        </authorList>
    </citation>
    <scope>NUCLEOTIDE SEQUENCE [LARGE SCALE GENOMIC DNA]</scope>
    <source>
        <strain evidence="6">DSM 10002</strain>
    </source>
</reference>
<dbReference type="SFLD" id="SFLDF00562">
    <property type="entry name" value="HemN-like__clustered_with_heat"/>
    <property type="match status" value="1"/>
</dbReference>
<dbReference type="STRING" id="131112.SAMN04489737_1247"/>
<dbReference type="NCBIfam" id="TIGR00539">
    <property type="entry name" value="hemN_rel"/>
    <property type="match status" value="1"/>
</dbReference>
<evidence type="ECO:0000256" key="1">
    <source>
        <dbReference type="ARBA" id="ARBA00006100"/>
    </source>
</evidence>
<proteinExistence type="inferred from homology"/>
<dbReference type="Proteomes" id="UP000214355">
    <property type="component" value="Chromosome I"/>
</dbReference>
<keyword evidence="3" id="KW-0479">Metal-binding</keyword>
<comment type="subcellular location">
    <subcellularLocation>
        <location evidence="3">Cytoplasm</location>
    </subcellularLocation>
</comment>
<evidence type="ECO:0000256" key="3">
    <source>
        <dbReference type="RuleBase" id="RU364116"/>
    </source>
</evidence>
<dbReference type="PANTHER" id="PTHR13932:SF5">
    <property type="entry name" value="RADICAL S-ADENOSYL METHIONINE DOMAIN-CONTAINING PROTEIN 1, MITOCHONDRIAL"/>
    <property type="match status" value="1"/>
</dbReference>
<protein>
    <recommendedName>
        <fullName evidence="2 3">Heme chaperone HemW</fullName>
    </recommendedName>
</protein>
<gene>
    <name evidence="5" type="ORF">SAMN04489737_1247</name>
</gene>
<comment type="similarity">
    <text evidence="1">Belongs to the anaerobic coproporphyrinogen-III oxidase family. HemW subfamily.</text>
</comment>
<dbReference type="GO" id="GO:0006779">
    <property type="term" value="P:porphyrin-containing compound biosynthetic process"/>
    <property type="evidence" value="ECO:0007669"/>
    <property type="project" value="InterPro"/>
</dbReference>
<evidence type="ECO:0000313" key="5">
    <source>
        <dbReference type="EMBL" id="SDU80584.1"/>
    </source>
</evidence>
<dbReference type="RefSeq" id="WP_091281140.1">
    <property type="nucleotide sequence ID" value="NZ_LT629804.1"/>
</dbReference>
<keyword evidence="3" id="KW-0004">4Fe-4S</keyword>
<keyword evidence="3" id="KW-0411">Iron-sulfur</keyword>
<keyword evidence="3" id="KW-0963">Cytoplasm</keyword>